<name>A0A117M158_9BACT</name>
<reference evidence="2" key="1">
    <citation type="journal article" date="2015" name="MBio">
        <title>Genome-Resolved Metagenomic Analysis Reveals Roles for Candidate Phyla and Other Microbial Community Members in Biogeochemical Transformations in Oil Reservoirs.</title>
        <authorList>
            <person name="Hu P."/>
            <person name="Tom L."/>
            <person name="Singh A."/>
            <person name="Thomas B.C."/>
            <person name="Baker B.J."/>
            <person name="Piceno Y.M."/>
            <person name="Andersen G.L."/>
            <person name="Banfield J.F."/>
        </authorList>
    </citation>
    <scope>NUCLEOTIDE SEQUENCE [LARGE SCALE GENOMIC DNA]</scope>
</reference>
<dbReference type="AlphaFoldDB" id="A0A117M158"/>
<sequence length="109" mass="13220">MKVVILPEVVDYLLELSDILYEKGYFGFEETAFKYTDELFEAIKNELPYQTPKKAPDYFNKFGEGMYYTLFKRNKNTSWYAFFNIFRHNGEIVYFVRYINNNHMIAQYL</sequence>
<proteinExistence type="predicted"/>
<dbReference type="Proteomes" id="UP000053860">
    <property type="component" value="Unassembled WGS sequence"/>
</dbReference>
<accession>A0A117M158</accession>
<evidence type="ECO:0000313" key="1">
    <source>
        <dbReference type="EMBL" id="KUK78652.1"/>
    </source>
</evidence>
<protein>
    <recommendedName>
        <fullName evidence="3">Type II toxin-antitoxin system RelE/ParE family toxin</fullName>
    </recommendedName>
</protein>
<organism evidence="1 2">
    <name type="scientific">Proteiniphilum acetatigenes</name>
    <dbReference type="NCBI Taxonomy" id="294710"/>
    <lineage>
        <taxon>Bacteria</taxon>
        <taxon>Pseudomonadati</taxon>
        <taxon>Bacteroidota</taxon>
        <taxon>Bacteroidia</taxon>
        <taxon>Bacteroidales</taxon>
        <taxon>Dysgonomonadaceae</taxon>
        <taxon>Proteiniphilum</taxon>
    </lineage>
</organism>
<evidence type="ECO:0008006" key="3">
    <source>
        <dbReference type="Google" id="ProtNLM"/>
    </source>
</evidence>
<evidence type="ECO:0000313" key="2">
    <source>
        <dbReference type="Proteomes" id="UP000053860"/>
    </source>
</evidence>
<dbReference type="EMBL" id="LGGN01000013">
    <property type="protein sequence ID" value="KUK78652.1"/>
    <property type="molecule type" value="Genomic_DNA"/>
</dbReference>
<comment type="caution">
    <text evidence="1">The sequence shown here is derived from an EMBL/GenBank/DDBJ whole genome shotgun (WGS) entry which is preliminary data.</text>
</comment>
<gene>
    <name evidence="1" type="ORF">XD92_0155</name>
</gene>